<organism evidence="1 2">
    <name type="scientific">Kribbella lupini</name>
    <dbReference type="NCBI Taxonomy" id="291602"/>
    <lineage>
        <taxon>Bacteria</taxon>
        <taxon>Bacillati</taxon>
        <taxon>Actinomycetota</taxon>
        <taxon>Actinomycetes</taxon>
        <taxon>Propionibacteriales</taxon>
        <taxon>Kribbellaceae</taxon>
        <taxon>Kribbella</taxon>
    </lineage>
</organism>
<protein>
    <recommendedName>
        <fullName evidence="3">Zinc finger protein</fullName>
    </recommendedName>
</protein>
<reference evidence="1 2" key="1">
    <citation type="journal article" date="2019" name="Int. J. Syst. Evol. Microbiol.">
        <title>The Global Catalogue of Microorganisms (GCM) 10K type strain sequencing project: providing services to taxonomists for standard genome sequencing and annotation.</title>
        <authorList>
            <consortium name="The Broad Institute Genomics Platform"/>
            <consortium name="The Broad Institute Genome Sequencing Center for Infectious Disease"/>
            <person name="Wu L."/>
            <person name="Ma J."/>
        </authorList>
    </citation>
    <scope>NUCLEOTIDE SEQUENCE [LARGE SCALE GENOMIC DNA]</scope>
    <source>
        <strain evidence="1 2">JCM 14303</strain>
    </source>
</reference>
<keyword evidence="2" id="KW-1185">Reference proteome</keyword>
<dbReference type="RefSeq" id="WP_344173040.1">
    <property type="nucleotide sequence ID" value="NZ_BAAANC010000001.1"/>
</dbReference>
<dbReference type="EMBL" id="BAAANC010000001">
    <property type="protein sequence ID" value="GAA1521857.1"/>
    <property type="molecule type" value="Genomic_DNA"/>
</dbReference>
<accession>A0ABN2AN27</accession>
<comment type="caution">
    <text evidence="1">The sequence shown here is derived from an EMBL/GenBank/DDBJ whole genome shotgun (WGS) entry which is preliminary data.</text>
</comment>
<name>A0ABN2AN27_9ACTN</name>
<sequence length="196" mass="21361">MTEWREALERFLATDPRDVGCDEVMAVLHLYVELQAAGVDAAAQYPGVASHLAACDACGEDARGLLAAVQNEDPQHHRHEHNEEMVAMTEKLRGVQAEDGAAVSAADIPKAVTAGRLLYADGASQIFTIDGRTTYSERGGDSAGEWYVDDDGRFCSFWPPSYRACYALRWLVEGSRIVGLRFTGLADGVTFEGRYA</sequence>
<dbReference type="Proteomes" id="UP001500363">
    <property type="component" value="Unassembled WGS sequence"/>
</dbReference>
<proteinExistence type="predicted"/>
<gene>
    <name evidence="1" type="ORF">GCM10009741_23760</name>
</gene>
<evidence type="ECO:0000313" key="2">
    <source>
        <dbReference type="Proteomes" id="UP001500363"/>
    </source>
</evidence>
<evidence type="ECO:0000313" key="1">
    <source>
        <dbReference type="EMBL" id="GAA1521857.1"/>
    </source>
</evidence>
<evidence type="ECO:0008006" key="3">
    <source>
        <dbReference type="Google" id="ProtNLM"/>
    </source>
</evidence>